<sequence>MRTLTYLVACTLDGYIAAPDREDPTQREGFFLMQGDHGEALLRDWPEIIPTHVRPALGLADTPNKHFDTVLEGRVSYEGGVKAGVNDAYEHLRHLVFSRTLTEVPGEKVELVNTDPVAKVRELKQEEGAKIWLVGGATLAGALRDEIDELVLKLHPVTAGSGVPLLEGEFQPRRFKLADVERFDSGVLHLTYVRP</sequence>
<dbReference type="AlphaFoldDB" id="A0A4Q7J5H6"/>
<dbReference type="PANTHER" id="PTHR38011:SF11">
    <property type="entry name" value="2,5-DIAMINO-6-RIBOSYLAMINO-4(3H)-PYRIMIDINONE 5'-PHOSPHATE REDUCTASE"/>
    <property type="match status" value="1"/>
</dbReference>
<reference evidence="2 3" key="1">
    <citation type="submission" date="2019-02" db="EMBL/GenBank/DDBJ databases">
        <title>Draft genome sequence of Amycolatopsis sp. 8-3EHSu isolated from roots of Suaeda maritima.</title>
        <authorList>
            <person name="Duangmal K."/>
            <person name="Chantavorakit T."/>
        </authorList>
    </citation>
    <scope>NUCLEOTIDE SEQUENCE [LARGE SCALE GENOMIC DNA]</scope>
    <source>
        <strain evidence="2 3">8-3EHSu</strain>
    </source>
</reference>
<dbReference type="GO" id="GO:0008703">
    <property type="term" value="F:5-amino-6-(5-phosphoribosylamino)uracil reductase activity"/>
    <property type="evidence" value="ECO:0007669"/>
    <property type="project" value="InterPro"/>
</dbReference>
<accession>A0A4Q7J5H6</accession>
<name>A0A4Q7J5H6_9PSEU</name>
<dbReference type="EMBL" id="SFCC01000008">
    <property type="protein sequence ID" value="RZQ62830.1"/>
    <property type="molecule type" value="Genomic_DNA"/>
</dbReference>
<dbReference type="InterPro" id="IPR050765">
    <property type="entry name" value="Riboflavin_Biosynth_HTPR"/>
</dbReference>
<evidence type="ECO:0000313" key="2">
    <source>
        <dbReference type="EMBL" id="RZQ62830.1"/>
    </source>
</evidence>
<keyword evidence="3" id="KW-1185">Reference proteome</keyword>
<evidence type="ECO:0000259" key="1">
    <source>
        <dbReference type="Pfam" id="PF01872"/>
    </source>
</evidence>
<dbReference type="InterPro" id="IPR002734">
    <property type="entry name" value="RibDG_C"/>
</dbReference>
<dbReference type="Pfam" id="PF01872">
    <property type="entry name" value="RibD_C"/>
    <property type="match status" value="1"/>
</dbReference>
<dbReference type="InterPro" id="IPR024072">
    <property type="entry name" value="DHFR-like_dom_sf"/>
</dbReference>
<dbReference type="Gene3D" id="3.40.430.10">
    <property type="entry name" value="Dihydrofolate Reductase, subunit A"/>
    <property type="match status" value="1"/>
</dbReference>
<dbReference type="PANTHER" id="PTHR38011">
    <property type="entry name" value="DIHYDROFOLATE REDUCTASE FAMILY PROTEIN (AFU_ORTHOLOGUE AFUA_8G06820)"/>
    <property type="match status" value="1"/>
</dbReference>
<dbReference type="SUPFAM" id="SSF53597">
    <property type="entry name" value="Dihydrofolate reductase-like"/>
    <property type="match status" value="1"/>
</dbReference>
<evidence type="ECO:0000313" key="3">
    <source>
        <dbReference type="Proteomes" id="UP000292003"/>
    </source>
</evidence>
<dbReference type="RefSeq" id="WP_130476568.1">
    <property type="nucleotide sequence ID" value="NZ_SFCC01000008.1"/>
</dbReference>
<protein>
    <submittedName>
        <fullName evidence="2">Dihydrofolate reductase</fullName>
    </submittedName>
</protein>
<gene>
    <name evidence="2" type="ORF">EWH70_18025</name>
</gene>
<proteinExistence type="predicted"/>
<feature type="domain" description="Bacterial bifunctional deaminase-reductase C-terminal" evidence="1">
    <location>
        <begin position="3"/>
        <end position="188"/>
    </location>
</feature>
<dbReference type="Proteomes" id="UP000292003">
    <property type="component" value="Unassembled WGS sequence"/>
</dbReference>
<organism evidence="2 3">
    <name type="scientific">Amycolatopsis suaedae</name>
    <dbReference type="NCBI Taxonomy" id="2510978"/>
    <lineage>
        <taxon>Bacteria</taxon>
        <taxon>Bacillati</taxon>
        <taxon>Actinomycetota</taxon>
        <taxon>Actinomycetes</taxon>
        <taxon>Pseudonocardiales</taxon>
        <taxon>Pseudonocardiaceae</taxon>
        <taxon>Amycolatopsis</taxon>
    </lineage>
</organism>
<dbReference type="GO" id="GO:0009231">
    <property type="term" value="P:riboflavin biosynthetic process"/>
    <property type="evidence" value="ECO:0007669"/>
    <property type="project" value="InterPro"/>
</dbReference>
<dbReference type="OrthoDB" id="195113at2"/>
<comment type="caution">
    <text evidence="2">The sequence shown here is derived from an EMBL/GenBank/DDBJ whole genome shotgun (WGS) entry which is preliminary data.</text>
</comment>